<dbReference type="Proteomes" id="UP001149400">
    <property type="component" value="Unassembled WGS sequence"/>
</dbReference>
<evidence type="ECO:0000256" key="2">
    <source>
        <dbReference type="ARBA" id="ARBA00005028"/>
    </source>
</evidence>
<dbReference type="InterPro" id="IPR011013">
    <property type="entry name" value="Gal_mutarotase_sf_dom"/>
</dbReference>
<dbReference type="InterPro" id="IPR047215">
    <property type="entry name" value="Galactose_mutarotase-like"/>
</dbReference>
<dbReference type="InterPro" id="IPR013458">
    <property type="entry name" value="Ald_epimerase_bac"/>
</dbReference>
<comment type="pathway">
    <text evidence="2 8">Carbohydrate metabolism; hexose metabolism.</text>
</comment>
<dbReference type="NCBIfam" id="TIGR02636">
    <property type="entry name" value="galM_Leloir"/>
    <property type="match status" value="1"/>
</dbReference>
<dbReference type="PIRSF" id="PIRSF005096">
    <property type="entry name" value="GALM"/>
    <property type="match status" value="1"/>
</dbReference>
<proteinExistence type="inferred from homology"/>
<dbReference type="InterPro" id="IPR014718">
    <property type="entry name" value="GH-type_carb-bd"/>
</dbReference>
<gene>
    <name evidence="9" type="primary">galM</name>
    <name evidence="9" type="ORF">LRP50_15405</name>
</gene>
<dbReference type="PROSITE" id="PS00545">
    <property type="entry name" value="ALDOSE_1_EPIMERASE"/>
    <property type="match status" value="1"/>
</dbReference>
<dbReference type="Gene3D" id="2.70.98.10">
    <property type="match status" value="1"/>
</dbReference>
<dbReference type="CDD" id="cd09019">
    <property type="entry name" value="galactose_mutarotase_like"/>
    <property type="match status" value="1"/>
</dbReference>
<keyword evidence="6 8" id="KW-0413">Isomerase</keyword>
<sequence>MREEMLPHLSHIHAAMTSHPAADNRLATVVHLQNAGGMTASFMDMGATWLSANLPVGSERREVLLRSLDMQAHLEQSAYFGSIVGRYANRIKGSRFSLNGIEYILASNEGKNTLHGGPKGFDTLRWEIVFKAQQQVTFQLNSRDGDQGFPGNFNVTVTYTLTDDNAVEIRYEGLCDADCPISLTNHAYFNLDGESSGAKCLDHSLQLRASHYLPTRDDMTPKSEWLSVMGTTFDFNTSKNVGRDFLQGDDQVTAGGYDHAFILESACCDGKAVVALVRAQDEVVSMAVSTTKPSIQFYSGNFLDGSSGASHAYDKYEGLALETQYLPDGPNQPQWGTLCGIQKANVPYQHLTRYQFIF</sequence>
<dbReference type="PANTHER" id="PTHR10091:SF0">
    <property type="entry name" value="GALACTOSE MUTAROTASE"/>
    <property type="match status" value="1"/>
</dbReference>
<organism evidence="9 10">
    <name type="scientific">Enterovibrio gelatinilyticus</name>
    <dbReference type="NCBI Taxonomy" id="2899819"/>
    <lineage>
        <taxon>Bacteria</taxon>
        <taxon>Pseudomonadati</taxon>
        <taxon>Pseudomonadota</taxon>
        <taxon>Gammaproteobacteria</taxon>
        <taxon>Vibrionales</taxon>
        <taxon>Vibrionaceae</taxon>
        <taxon>Enterovibrio</taxon>
    </lineage>
</organism>
<dbReference type="PANTHER" id="PTHR10091">
    <property type="entry name" value="ALDOSE-1-EPIMERASE"/>
    <property type="match status" value="1"/>
</dbReference>
<dbReference type="EC" id="5.1.3.3" evidence="4 8"/>
<evidence type="ECO:0000256" key="3">
    <source>
        <dbReference type="ARBA" id="ARBA00006206"/>
    </source>
</evidence>
<evidence type="ECO:0000256" key="1">
    <source>
        <dbReference type="ARBA" id="ARBA00001614"/>
    </source>
</evidence>
<evidence type="ECO:0000313" key="9">
    <source>
        <dbReference type="EMBL" id="MDD1794520.1"/>
    </source>
</evidence>
<evidence type="ECO:0000256" key="7">
    <source>
        <dbReference type="ARBA" id="ARBA00023277"/>
    </source>
</evidence>
<dbReference type="InterPro" id="IPR008183">
    <property type="entry name" value="Aldose_1/G6P_1-epimerase"/>
</dbReference>
<protein>
    <recommendedName>
        <fullName evidence="5 8">Aldose 1-epimerase</fullName>
        <ecNumber evidence="4 8">5.1.3.3</ecNumber>
    </recommendedName>
</protein>
<comment type="similarity">
    <text evidence="3 8">Belongs to the aldose epimerase family.</text>
</comment>
<keyword evidence="10" id="KW-1185">Reference proteome</keyword>
<dbReference type="InterPro" id="IPR018052">
    <property type="entry name" value="Ald1_epimerase_CS"/>
</dbReference>
<accession>A0ABT5R2Y2</accession>
<comment type="caution">
    <text evidence="9">The sequence shown here is derived from an EMBL/GenBank/DDBJ whole genome shotgun (WGS) entry which is preliminary data.</text>
</comment>
<reference evidence="9" key="1">
    <citation type="submission" date="2021-12" db="EMBL/GenBank/DDBJ databases">
        <title>Enterovibrio ZSDZ35 sp. nov. and Enterovibrio ZSDZ42 sp. nov., isolated from coastal seawater in Qingdao.</title>
        <authorList>
            <person name="Zhang P."/>
        </authorList>
    </citation>
    <scope>NUCLEOTIDE SEQUENCE</scope>
    <source>
        <strain evidence="9">ZSDZ42</strain>
    </source>
</reference>
<keyword evidence="7 8" id="KW-0119">Carbohydrate metabolism</keyword>
<evidence type="ECO:0000256" key="8">
    <source>
        <dbReference type="PIRNR" id="PIRNR005096"/>
    </source>
</evidence>
<dbReference type="InterPro" id="IPR015443">
    <property type="entry name" value="Aldose_1-epimerase"/>
</dbReference>
<comment type="catalytic activity">
    <reaction evidence="1 8">
        <text>alpha-D-glucose = beta-D-glucose</text>
        <dbReference type="Rhea" id="RHEA:10264"/>
        <dbReference type="ChEBI" id="CHEBI:15903"/>
        <dbReference type="ChEBI" id="CHEBI:17925"/>
        <dbReference type="EC" id="5.1.3.3"/>
    </reaction>
</comment>
<name>A0ABT5R2Y2_9GAMM</name>
<dbReference type="NCBIfam" id="NF008277">
    <property type="entry name" value="PRK11055.1"/>
    <property type="match status" value="1"/>
</dbReference>
<evidence type="ECO:0000256" key="6">
    <source>
        <dbReference type="ARBA" id="ARBA00023235"/>
    </source>
</evidence>
<dbReference type="SUPFAM" id="SSF74650">
    <property type="entry name" value="Galactose mutarotase-like"/>
    <property type="match status" value="1"/>
</dbReference>
<dbReference type="Pfam" id="PF01263">
    <property type="entry name" value="Aldose_epim"/>
    <property type="match status" value="1"/>
</dbReference>
<dbReference type="EMBL" id="JAJUBC010000017">
    <property type="protein sequence ID" value="MDD1794520.1"/>
    <property type="molecule type" value="Genomic_DNA"/>
</dbReference>
<evidence type="ECO:0000256" key="4">
    <source>
        <dbReference type="ARBA" id="ARBA00013185"/>
    </source>
</evidence>
<evidence type="ECO:0000256" key="5">
    <source>
        <dbReference type="ARBA" id="ARBA00014165"/>
    </source>
</evidence>
<evidence type="ECO:0000313" key="10">
    <source>
        <dbReference type="Proteomes" id="UP001149400"/>
    </source>
</evidence>